<keyword evidence="7" id="KW-1015">Disulfide bond</keyword>
<comment type="caution">
    <text evidence="14">The sequence shown here is derived from an EMBL/GenBank/DDBJ whole genome shotgun (WGS) entry which is preliminary data.</text>
</comment>
<evidence type="ECO:0000256" key="5">
    <source>
        <dbReference type="ARBA" id="ARBA00022862"/>
    </source>
</evidence>
<evidence type="ECO:0000256" key="2">
    <source>
        <dbReference type="ARBA" id="ARBA00011245"/>
    </source>
</evidence>
<dbReference type="PANTHER" id="PTHR42801">
    <property type="entry name" value="THIOREDOXIN-DEPENDENT PEROXIDE REDUCTASE"/>
    <property type="match status" value="1"/>
</dbReference>
<proteinExistence type="inferred from homology"/>
<evidence type="ECO:0000256" key="1">
    <source>
        <dbReference type="ARBA" id="ARBA00003330"/>
    </source>
</evidence>
<evidence type="ECO:0000256" key="9">
    <source>
        <dbReference type="ARBA" id="ARBA00032824"/>
    </source>
</evidence>
<keyword evidence="4 14" id="KW-0575">Peroxidase</keyword>
<organism evidence="14 15">
    <name type="scientific">Flavobacterium frigidarium</name>
    <dbReference type="NCBI Taxonomy" id="99286"/>
    <lineage>
        <taxon>Bacteria</taxon>
        <taxon>Pseudomonadati</taxon>
        <taxon>Bacteroidota</taxon>
        <taxon>Flavobacteriia</taxon>
        <taxon>Flavobacteriales</taxon>
        <taxon>Flavobacteriaceae</taxon>
        <taxon>Flavobacterium</taxon>
    </lineage>
</organism>
<dbReference type="Gene3D" id="3.40.30.10">
    <property type="entry name" value="Glutaredoxin"/>
    <property type="match status" value="1"/>
</dbReference>
<evidence type="ECO:0000256" key="10">
    <source>
        <dbReference type="ARBA" id="ARBA00038489"/>
    </source>
</evidence>
<keyword evidence="6 14" id="KW-0560">Oxidoreductase</keyword>
<evidence type="ECO:0000313" key="15">
    <source>
        <dbReference type="Proteomes" id="UP001568894"/>
    </source>
</evidence>
<dbReference type="PIRSF" id="PIRSF000239">
    <property type="entry name" value="AHPC"/>
    <property type="match status" value="1"/>
</dbReference>
<name>A0ABV4K9C6_9FLAO</name>
<evidence type="ECO:0000256" key="6">
    <source>
        <dbReference type="ARBA" id="ARBA00023002"/>
    </source>
</evidence>
<dbReference type="EC" id="1.11.1.24" evidence="3"/>
<dbReference type="EMBL" id="JASMRN010000002">
    <property type="protein sequence ID" value="MEZ7514258.1"/>
    <property type="molecule type" value="Genomic_DNA"/>
</dbReference>
<dbReference type="InterPro" id="IPR000866">
    <property type="entry name" value="AhpC/TSA"/>
</dbReference>
<dbReference type="PROSITE" id="PS51352">
    <property type="entry name" value="THIOREDOXIN_2"/>
    <property type="match status" value="1"/>
</dbReference>
<evidence type="ECO:0000256" key="8">
    <source>
        <dbReference type="ARBA" id="ARBA00023284"/>
    </source>
</evidence>
<dbReference type="RefSeq" id="WP_371567898.1">
    <property type="nucleotide sequence ID" value="NZ_JASMRN010000002.1"/>
</dbReference>
<keyword evidence="5" id="KW-0049">Antioxidant</keyword>
<dbReference type="SUPFAM" id="SSF52833">
    <property type="entry name" value="Thioredoxin-like"/>
    <property type="match status" value="1"/>
</dbReference>
<dbReference type="Proteomes" id="UP001568894">
    <property type="component" value="Unassembled WGS sequence"/>
</dbReference>
<evidence type="ECO:0000256" key="7">
    <source>
        <dbReference type="ARBA" id="ARBA00023157"/>
    </source>
</evidence>
<protein>
    <recommendedName>
        <fullName evidence="3">thioredoxin-dependent peroxiredoxin</fullName>
        <ecNumber evidence="3">1.11.1.24</ecNumber>
    </recommendedName>
    <alternativeName>
        <fullName evidence="9">Thioredoxin peroxidase</fullName>
    </alternativeName>
    <alternativeName>
        <fullName evidence="11">Thioredoxin-dependent peroxiredoxin Bcp</fullName>
    </alternativeName>
</protein>
<keyword evidence="8" id="KW-0676">Redox-active center</keyword>
<dbReference type="InterPro" id="IPR036249">
    <property type="entry name" value="Thioredoxin-like_sf"/>
</dbReference>
<evidence type="ECO:0000256" key="12">
    <source>
        <dbReference type="ARBA" id="ARBA00049091"/>
    </source>
</evidence>
<dbReference type="PANTHER" id="PTHR42801:SF4">
    <property type="entry name" value="AHPC_TSA FAMILY PROTEIN"/>
    <property type="match status" value="1"/>
</dbReference>
<evidence type="ECO:0000259" key="13">
    <source>
        <dbReference type="PROSITE" id="PS51352"/>
    </source>
</evidence>
<comment type="function">
    <text evidence="1">Thiol-specific peroxidase that catalyzes the reduction of hydrogen peroxide and organic hydroperoxides to water and alcohols, respectively. Plays a role in cell protection against oxidative stress by detoxifying peroxides and as sensor of hydrogen peroxide-mediated signaling events.</text>
</comment>
<dbReference type="CDD" id="cd03017">
    <property type="entry name" value="PRX_BCP"/>
    <property type="match status" value="1"/>
</dbReference>
<accession>A0ABV4K9C6</accession>
<evidence type="ECO:0000256" key="4">
    <source>
        <dbReference type="ARBA" id="ARBA00022559"/>
    </source>
</evidence>
<keyword evidence="15" id="KW-1185">Reference proteome</keyword>
<comment type="catalytic activity">
    <reaction evidence="12">
        <text>a hydroperoxide + [thioredoxin]-dithiol = an alcohol + [thioredoxin]-disulfide + H2O</text>
        <dbReference type="Rhea" id="RHEA:62620"/>
        <dbReference type="Rhea" id="RHEA-COMP:10698"/>
        <dbReference type="Rhea" id="RHEA-COMP:10700"/>
        <dbReference type="ChEBI" id="CHEBI:15377"/>
        <dbReference type="ChEBI" id="CHEBI:29950"/>
        <dbReference type="ChEBI" id="CHEBI:30879"/>
        <dbReference type="ChEBI" id="CHEBI:35924"/>
        <dbReference type="ChEBI" id="CHEBI:50058"/>
        <dbReference type="EC" id="1.11.1.24"/>
    </reaction>
</comment>
<sequence length="152" mass="16927">MALKVGDKVPHFISIDLNGNIFDSANHIEKKILVLYFYPKNNTTICTTQACSFRDSYQEFVDLGAEVIGVSADDAVSHGAFADKYNLPFNLLSDQDGTVKNVFGFQKSLFGLLPARITYVINRQGVITMIFNNLLGAQHIVRALEEVKKLQL</sequence>
<evidence type="ECO:0000256" key="11">
    <source>
        <dbReference type="ARBA" id="ARBA00042639"/>
    </source>
</evidence>
<dbReference type="InterPro" id="IPR050924">
    <property type="entry name" value="Peroxiredoxin_BCP/PrxQ"/>
</dbReference>
<dbReference type="InterPro" id="IPR013766">
    <property type="entry name" value="Thioredoxin_domain"/>
</dbReference>
<comment type="similarity">
    <text evidence="10">Belongs to the peroxiredoxin family. BCP/PrxQ subfamily.</text>
</comment>
<evidence type="ECO:0000256" key="3">
    <source>
        <dbReference type="ARBA" id="ARBA00013017"/>
    </source>
</evidence>
<feature type="domain" description="Thioredoxin" evidence="13">
    <location>
        <begin position="3"/>
        <end position="152"/>
    </location>
</feature>
<dbReference type="InterPro" id="IPR024706">
    <property type="entry name" value="Peroxiredoxin_AhpC-typ"/>
</dbReference>
<evidence type="ECO:0000313" key="14">
    <source>
        <dbReference type="EMBL" id="MEZ7514258.1"/>
    </source>
</evidence>
<comment type="subunit">
    <text evidence="2">Monomer.</text>
</comment>
<dbReference type="GO" id="GO:0140824">
    <property type="term" value="F:thioredoxin-dependent peroxiredoxin activity"/>
    <property type="evidence" value="ECO:0007669"/>
    <property type="project" value="UniProtKB-EC"/>
</dbReference>
<dbReference type="Pfam" id="PF00578">
    <property type="entry name" value="AhpC-TSA"/>
    <property type="match status" value="1"/>
</dbReference>
<gene>
    <name evidence="14" type="ORF">QO192_03070</name>
</gene>
<reference evidence="14 15" key="1">
    <citation type="submission" date="2023-05" db="EMBL/GenBank/DDBJ databases">
        <title>Adaptations of aquatic viruses from atmosphere-close ecosystems of the Central Arctic Ocean.</title>
        <authorList>
            <person name="Rahlff J."/>
            <person name="Holmfeldt K."/>
        </authorList>
    </citation>
    <scope>NUCLEOTIDE SEQUENCE [LARGE SCALE GENOMIC DNA]</scope>
    <source>
        <strain evidence="14 15">Arc14</strain>
    </source>
</reference>